<evidence type="ECO:0000256" key="7">
    <source>
        <dbReference type="SAM" id="Phobius"/>
    </source>
</evidence>
<keyword evidence="2" id="KW-0813">Transport</keyword>
<evidence type="ECO:0000256" key="6">
    <source>
        <dbReference type="SAM" id="MobiDB-lite"/>
    </source>
</evidence>
<dbReference type="Pfam" id="PF07690">
    <property type="entry name" value="MFS_1"/>
    <property type="match status" value="1"/>
</dbReference>
<name>A0AAE0NVK6_SORBR</name>
<dbReference type="InterPro" id="IPR020846">
    <property type="entry name" value="MFS_dom"/>
</dbReference>
<organism evidence="9 10">
    <name type="scientific">Sordaria brevicollis</name>
    <dbReference type="NCBI Taxonomy" id="83679"/>
    <lineage>
        <taxon>Eukaryota</taxon>
        <taxon>Fungi</taxon>
        <taxon>Dikarya</taxon>
        <taxon>Ascomycota</taxon>
        <taxon>Pezizomycotina</taxon>
        <taxon>Sordariomycetes</taxon>
        <taxon>Sordariomycetidae</taxon>
        <taxon>Sordariales</taxon>
        <taxon>Sordariaceae</taxon>
        <taxon>Sordaria</taxon>
    </lineage>
</organism>
<dbReference type="PROSITE" id="PS50850">
    <property type="entry name" value="MFS"/>
    <property type="match status" value="1"/>
</dbReference>
<protein>
    <submittedName>
        <fullName evidence="9">Major facilitator superfamily domain-containing protein</fullName>
    </submittedName>
</protein>
<comment type="caution">
    <text evidence="9">The sequence shown here is derived from an EMBL/GenBank/DDBJ whole genome shotgun (WGS) entry which is preliminary data.</text>
</comment>
<dbReference type="Proteomes" id="UP001281003">
    <property type="component" value="Unassembled WGS sequence"/>
</dbReference>
<feature type="region of interest" description="Disordered" evidence="6">
    <location>
        <begin position="1"/>
        <end position="41"/>
    </location>
</feature>
<feature type="transmembrane region" description="Helical" evidence="7">
    <location>
        <begin position="125"/>
        <end position="143"/>
    </location>
</feature>
<keyword evidence="5 7" id="KW-0472">Membrane</keyword>
<evidence type="ECO:0000256" key="2">
    <source>
        <dbReference type="ARBA" id="ARBA00022448"/>
    </source>
</evidence>
<proteinExistence type="predicted"/>
<feature type="transmembrane region" description="Helical" evidence="7">
    <location>
        <begin position="345"/>
        <end position="365"/>
    </location>
</feature>
<feature type="transmembrane region" description="Helical" evidence="7">
    <location>
        <begin position="317"/>
        <end position="339"/>
    </location>
</feature>
<evidence type="ECO:0000259" key="8">
    <source>
        <dbReference type="PROSITE" id="PS50850"/>
    </source>
</evidence>
<reference evidence="9" key="2">
    <citation type="submission" date="2023-07" db="EMBL/GenBank/DDBJ databases">
        <authorList>
            <consortium name="Lawrence Berkeley National Laboratory"/>
            <person name="Haridas S."/>
            <person name="Hensen N."/>
            <person name="Bonometti L."/>
            <person name="Westerberg I."/>
            <person name="Brannstrom I.O."/>
            <person name="Guillou S."/>
            <person name="Cros-Aarteil S."/>
            <person name="Calhoun S."/>
            <person name="Kuo A."/>
            <person name="Mondo S."/>
            <person name="Pangilinan J."/>
            <person name="Riley R."/>
            <person name="LaButti K."/>
            <person name="Andreopoulos B."/>
            <person name="Lipzen A."/>
            <person name="Chen C."/>
            <person name="Yanf M."/>
            <person name="Daum C."/>
            <person name="Ng V."/>
            <person name="Clum A."/>
            <person name="Steindorff A."/>
            <person name="Ohm R."/>
            <person name="Martin F."/>
            <person name="Silar P."/>
            <person name="Natvig D."/>
            <person name="Lalanne C."/>
            <person name="Gautier V."/>
            <person name="Ament-velasquez S.L."/>
            <person name="Kruys A."/>
            <person name="Hutchinson M.I."/>
            <person name="Powell A.J."/>
            <person name="Barry K."/>
            <person name="Miller A.N."/>
            <person name="Grigoriev I.V."/>
            <person name="Debuchy R."/>
            <person name="Gladieux P."/>
            <person name="Thoren M.H."/>
            <person name="Johannesson H."/>
        </authorList>
    </citation>
    <scope>NUCLEOTIDE SEQUENCE</scope>
    <source>
        <strain evidence="9">FGSC 1904</strain>
    </source>
</reference>
<dbReference type="GO" id="GO:0016020">
    <property type="term" value="C:membrane"/>
    <property type="evidence" value="ECO:0007669"/>
    <property type="project" value="UniProtKB-SubCell"/>
</dbReference>
<gene>
    <name evidence="9" type="ORF">B0T20DRAFT_464806</name>
</gene>
<evidence type="ECO:0000256" key="4">
    <source>
        <dbReference type="ARBA" id="ARBA00022989"/>
    </source>
</evidence>
<reference evidence="9" key="1">
    <citation type="journal article" date="2023" name="Mol. Phylogenet. Evol.">
        <title>Genome-scale phylogeny and comparative genomics of the fungal order Sordariales.</title>
        <authorList>
            <person name="Hensen N."/>
            <person name="Bonometti L."/>
            <person name="Westerberg I."/>
            <person name="Brannstrom I.O."/>
            <person name="Guillou S."/>
            <person name="Cros-Aarteil S."/>
            <person name="Calhoun S."/>
            <person name="Haridas S."/>
            <person name="Kuo A."/>
            <person name="Mondo S."/>
            <person name="Pangilinan J."/>
            <person name="Riley R."/>
            <person name="LaButti K."/>
            <person name="Andreopoulos B."/>
            <person name="Lipzen A."/>
            <person name="Chen C."/>
            <person name="Yan M."/>
            <person name="Daum C."/>
            <person name="Ng V."/>
            <person name="Clum A."/>
            <person name="Steindorff A."/>
            <person name="Ohm R.A."/>
            <person name="Martin F."/>
            <person name="Silar P."/>
            <person name="Natvig D.O."/>
            <person name="Lalanne C."/>
            <person name="Gautier V."/>
            <person name="Ament-Velasquez S.L."/>
            <person name="Kruys A."/>
            <person name="Hutchinson M.I."/>
            <person name="Powell A.J."/>
            <person name="Barry K."/>
            <person name="Miller A.N."/>
            <person name="Grigoriev I.V."/>
            <person name="Debuchy R."/>
            <person name="Gladieux P."/>
            <person name="Hiltunen Thoren M."/>
            <person name="Johannesson H."/>
        </authorList>
    </citation>
    <scope>NUCLEOTIDE SEQUENCE</scope>
    <source>
        <strain evidence="9">FGSC 1904</strain>
    </source>
</reference>
<feature type="transmembrane region" description="Helical" evidence="7">
    <location>
        <begin position="473"/>
        <end position="496"/>
    </location>
</feature>
<feature type="transmembrane region" description="Helical" evidence="7">
    <location>
        <begin position="184"/>
        <end position="205"/>
    </location>
</feature>
<evidence type="ECO:0000313" key="10">
    <source>
        <dbReference type="Proteomes" id="UP001281003"/>
    </source>
</evidence>
<dbReference type="PANTHER" id="PTHR43791">
    <property type="entry name" value="PERMEASE-RELATED"/>
    <property type="match status" value="1"/>
</dbReference>
<feature type="transmembrane region" description="Helical" evidence="7">
    <location>
        <begin position="372"/>
        <end position="389"/>
    </location>
</feature>
<feature type="transmembrane region" description="Helical" evidence="7">
    <location>
        <begin position="149"/>
        <end position="172"/>
    </location>
</feature>
<feature type="domain" description="Major facilitator superfamily (MFS) profile" evidence="8">
    <location>
        <begin position="58"/>
        <end position="520"/>
    </location>
</feature>
<evidence type="ECO:0000256" key="5">
    <source>
        <dbReference type="ARBA" id="ARBA00023136"/>
    </source>
</evidence>
<dbReference type="InterPro" id="IPR036259">
    <property type="entry name" value="MFS_trans_sf"/>
</dbReference>
<dbReference type="InterPro" id="IPR011701">
    <property type="entry name" value="MFS"/>
</dbReference>
<sequence length="520" mass="57926">MAQTRPQSQFSEKPEKAPYPDSTTPPESTFFESSTGTVEPEWDPKAEARAVRKADQTVLPLLFLGLLVFQLDRMNIASALTNGFHTSIGVSTNVINLGNQLMFIGIVVLEIPSNMLLQRWGPRKWISAQVFLFGLVASLQPLIKNKTGFLVSRAILGLCEAGYIPGAVYTLSKWYRSTELGKRVAVLFFGMFGGNAISPLLGAGILRLDGERGMKGWQWLFLLEGLFTICVSILLLFFLPGSPRNPRPLLSPGLIRFSPTDSAVLVRRLERDHLHSGSSSSPPSSNQPIEKNLHIPPSLVWKTLTHHRRWPHYFSTFAVFSTWSSLTTYTPSILLSLGWSRTSSNALACVGAFLSLLTVFIFAWLSDRTGKRGATVVLAQVCYLVVLIVCREVQRNKEMGELGRWSRWGLWTAVNAFAVGYHPVHNTWVQLNCRDERERSVGIAMWVMSAILGLMAGTQYYRMGDGPFYERGLLIQICMVAAGIFFALMQIGIYVVHNRRVAEGKVKPGKDGEEPQVYVP</sequence>
<dbReference type="GO" id="GO:0022857">
    <property type="term" value="F:transmembrane transporter activity"/>
    <property type="evidence" value="ECO:0007669"/>
    <property type="project" value="InterPro"/>
</dbReference>
<dbReference type="PANTHER" id="PTHR43791:SF32">
    <property type="entry name" value="MAJOR FACILITATOR SUPERFAMILY (MFS) PROFILE DOMAIN-CONTAINING PROTEIN"/>
    <property type="match status" value="1"/>
</dbReference>
<dbReference type="EMBL" id="JAUTDP010000015">
    <property type="protein sequence ID" value="KAK3388466.1"/>
    <property type="molecule type" value="Genomic_DNA"/>
</dbReference>
<dbReference type="Gene3D" id="1.20.1250.20">
    <property type="entry name" value="MFS general substrate transporter like domains"/>
    <property type="match status" value="2"/>
</dbReference>
<feature type="compositionally biased region" description="Polar residues" evidence="6">
    <location>
        <begin position="21"/>
        <end position="37"/>
    </location>
</feature>
<keyword evidence="4 7" id="KW-1133">Transmembrane helix</keyword>
<evidence type="ECO:0000256" key="3">
    <source>
        <dbReference type="ARBA" id="ARBA00022692"/>
    </source>
</evidence>
<feature type="compositionally biased region" description="Polar residues" evidence="6">
    <location>
        <begin position="1"/>
        <end position="11"/>
    </location>
</feature>
<comment type="subcellular location">
    <subcellularLocation>
        <location evidence="1">Membrane</location>
        <topology evidence="1">Multi-pass membrane protein</topology>
    </subcellularLocation>
</comment>
<accession>A0AAE0NVK6</accession>
<dbReference type="SUPFAM" id="SSF103473">
    <property type="entry name" value="MFS general substrate transporter"/>
    <property type="match status" value="1"/>
</dbReference>
<feature type="transmembrane region" description="Helical" evidence="7">
    <location>
        <begin position="217"/>
        <end position="239"/>
    </location>
</feature>
<evidence type="ECO:0000256" key="1">
    <source>
        <dbReference type="ARBA" id="ARBA00004141"/>
    </source>
</evidence>
<keyword evidence="10" id="KW-1185">Reference proteome</keyword>
<evidence type="ECO:0000313" key="9">
    <source>
        <dbReference type="EMBL" id="KAK3388466.1"/>
    </source>
</evidence>
<dbReference type="AlphaFoldDB" id="A0AAE0NVK6"/>
<feature type="transmembrane region" description="Helical" evidence="7">
    <location>
        <begin position="441"/>
        <end position="461"/>
    </location>
</feature>
<keyword evidence="3 7" id="KW-0812">Transmembrane</keyword>